<dbReference type="PIRSF" id="PIRSF000729">
    <property type="entry name" value="GK"/>
    <property type="match status" value="1"/>
</dbReference>
<dbReference type="InterPro" id="IPR001057">
    <property type="entry name" value="Glu/AcGlu_kinase"/>
</dbReference>
<comment type="catalytic activity">
    <reaction evidence="8">
        <text>L-glutamate + ATP = L-glutamyl 5-phosphate + ADP</text>
        <dbReference type="Rhea" id="RHEA:14877"/>
        <dbReference type="ChEBI" id="CHEBI:29985"/>
        <dbReference type="ChEBI" id="CHEBI:30616"/>
        <dbReference type="ChEBI" id="CHEBI:58274"/>
        <dbReference type="ChEBI" id="CHEBI:456216"/>
        <dbReference type="EC" id="2.7.2.11"/>
    </reaction>
</comment>
<gene>
    <name evidence="8 10" type="primary">proB</name>
    <name evidence="10" type="ORF">PZE19_03310</name>
</gene>
<organism evidence="10 11">
    <name type="scientific">Paludisphaera mucosa</name>
    <dbReference type="NCBI Taxonomy" id="3030827"/>
    <lineage>
        <taxon>Bacteria</taxon>
        <taxon>Pseudomonadati</taxon>
        <taxon>Planctomycetota</taxon>
        <taxon>Planctomycetia</taxon>
        <taxon>Isosphaerales</taxon>
        <taxon>Isosphaeraceae</taxon>
        <taxon>Paludisphaera</taxon>
    </lineage>
</organism>
<feature type="binding site" evidence="8">
    <location>
        <position position="48"/>
    </location>
    <ligand>
        <name>ATP</name>
        <dbReference type="ChEBI" id="CHEBI:30616"/>
    </ligand>
</feature>
<dbReference type="InterPro" id="IPR002478">
    <property type="entry name" value="PUA"/>
</dbReference>
<name>A0ABT6F5K7_9BACT</name>
<feature type="binding site" evidence="8">
    <location>
        <position position="88"/>
    </location>
    <ligand>
        <name>substrate</name>
    </ligand>
</feature>
<keyword evidence="4 8" id="KW-0808">Transferase</keyword>
<evidence type="ECO:0000256" key="4">
    <source>
        <dbReference type="ARBA" id="ARBA00022679"/>
    </source>
</evidence>
<dbReference type="InterPro" id="IPR036974">
    <property type="entry name" value="PUA_sf"/>
</dbReference>
<dbReference type="CDD" id="cd04242">
    <property type="entry name" value="AAK_G5K_ProB"/>
    <property type="match status" value="1"/>
</dbReference>
<evidence type="ECO:0000256" key="7">
    <source>
        <dbReference type="ARBA" id="ARBA00022840"/>
    </source>
</evidence>
<dbReference type="HAMAP" id="MF_00456">
    <property type="entry name" value="ProB"/>
    <property type="match status" value="1"/>
</dbReference>
<keyword evidence="6 8" id="KW-0418">Kinase</keyword>
<dbReference type="SMART" id="SM00359">
    <property type="entry name" value="PUA"/>
    <property type="match status" value="1"/>
</dbReference>
<evidence type="ECO:0000256" key="6">
    <source>
        <dbReference type="ARBA" id="ARBA00022777"/>
    </source>
</evidence>
<dbReference type="InterPro" id="IPR005715">
    <property type="entry name" value="Glu_5kinase/COase_Synthase"/>
</dbReference>
<dbReference type="PRINTS" id="PR00474">
    <property type="entry name" value="GLU5KINASE"/>
</dbReference>
<dbReference type="Proteomes" id="UP001216907">
    <property type="component" value="Unassembled WGS sequence"/>
</dbReference>
<proteinExistence type="inferred from homology"/>
<dbReference type="SUPFAM" id="SSF53633">
    <property type="entry name" value="Carbamate kinase-like"/>
    <property type="match status" value="1"/>
</dbReference>
<evidence type="ECO:0000256" key="3">
    <source>
        <dbReference type="ARBA" id="ARBA00022650"/>
    </source>
</evidence>
<dbReference type="Gene3D" id="2.30.130.10">
    <property type="entry name" value="PUA domain"/>
    <property type="match status" value="1"/>
</dbReference>
<dbReference type="Pfam" id="PF00696">
    <property type="entry name" value="AA_kinase"/>
    <property type="match status" value="1"/>
</dbReference>
<dbReference type="Pfam" id="PF01472">
    <property type="entry name" value="PUA"/>
    <property type="match status" value="1"/>
</dbReference>
<dbReference type="Gene3D" id="3.40.1160.10">
    <property type="entry name" value="Acetylglutamate kinase-like"/>
    <property type="match status" value="2"/>
</dbReference>
<dbReference type="SUPFAM" id="SSF88697">
    <property type="entry name" value="PUA domain-like"/>
    <property type="match status" value="1"/>
</dbReference>
<keyword evidence="2 8" id="KW-0028">Amino-acid biosynthesis</keyword>
<keyword evidence="11" id="KW-1185">Reference proteome</keyword>
<comment type="similarity">
    <text evidence="8">Belongs to the glutamate 5-kinase family.</text>
</comment>
<dbReference type="InterPro" id="IPR019797">
    <property type="entry name" value="Glutamate_5-kinase_CS"/>
</dbReference>
<dbReference type="CDD" id="cd21157">
    <property type="entry name" value="PUA_G5K"/>
    <property type="match status" value="1"/>
</dbReference>
<dbReference type="InterPro" id="IPR041739">
    <property type="entry name" value="G5K_ProB"/>
</dbReference>
<dbReference type="EMBL" id="JARRAG010000001">
    <property type="protein sequence ID" value="MDG3002807.1"/>
    <property type="molecule type" value="Genomic_DNA"/>
</dbReference>
<feature type="binding site" evidence="8">
    <location>
        <position position="187"/>
    </location>
    <ligand>
        <name>substrate</name>
    </ligand>
</feature>
<feature type="domain" description="PUA" evidence="9">
    <location>
        <begin position="315"/>
        <end position="397"/>
    </location>
</feature>
<feature type="binding site" evidence="8">
    <location>
        <position position="175"/>
    </location>
    <ligand>
        <name>substrate</name>
    </ligand>
</feature>
<accession>A0ABT6F5K7</accession>
<reference evidence="10 11" key="1">
    <citation type="submission" date="2023-03" db="EMBL/GenBank/DDBJ databases">
        <title>Paludisphaera mucosa sp. nov. a novel planctomycete from northern fen.</title>
        <authorList>
            <person name="Ivanova A."/>
        </authorList>
    </citation>
    <scope>NUCLEOTIDE SEQUENCE [LARGE SCALE GENOMIC DNA]</scope>
    <source>
        <strain evidence="10 11">Pla2</strain>
    </source>
</reference>
<comment type="caution">
    <text evidence="8">Lacks conserved residue(s) required for the propagation of feature annotation.</text>
</comment>
<keyword evidence="1 8" id="KW-0963">Cytoplasm</keyword>
<dbReference type="RefSeq" id="WP_277859170.1">
    <property type="nucleotide sequence ID" value="NZ_JARRAG010000001.1"/>
</dbReference>
<protein>
    <recommendedName>
        <fullName evidence="8">Glutamate 5-kinase</fullName>
        <ecNumber evidence="8">2.7.2.11</ecNumber>
    </recommendedName>
    <alternativeName>
        <fullName evidence="8">Gamma-glutamyl kinase</fullName>
        <shortName evidence="8">GK</shortName>
    </alternativeName>
</protein>
<sequence length="407" mass="43488">MEIKTDAGRRARPWTTRIVADAGGPPPAASRDLVRDEVVLSAHTWVVKVGTSVLAGRDGRLDLDRIDHLAEQICKIVDTGRKVALVSSGAVGAGIGRLGLKGRPDNLRQLQAAAAVGQSYLMRCYDEGMRRRGRNAAQLLLTHEDFDGRARYLNMRNTLHALFEWDAVPIINENDTISVDEIKFGDNDRLAAMVANLIQAPLLVILSVVDGLYLTDPAQPGPAEVVSCVPQIDDEVMGLACGGRSALGTGGMQSKLTSARLVTQAGGSVVIASGTRPEPLTRILAGEEVGTLFLAHGNSHSARKRWIGLAARPKGRLVVDAGARKALETGMKSLLAIGIVDVVGDFEKGDVVAVVDPEGREFARGLSNYGAADARAVRGRHTLEARLLLGSSIYDEIVHRDNLLLIV</sequence>
<evidence type="ECO:0000256" key="5">
    <source>
        <dbReference type="ARBA" id="ARBA00022741"/>
    </source>
</evidence>
<dbReference type="InterPro" id="IPR001048">
    <property type="entry name" value="Asp/Glu/Uridylate_kinase"/>
</dbReference>
<dbReference type="GO" id="GO:0004349">
    <property type="term" value="F:glutamate 5-kinase activity"/>
    <property type="evidence" value="ECO:0007669"/>
    <property type="project" value="UniProtKB-EC"/>
</dbReference>
<keyword evidence="5 8" id="KW-0547">Nucleotide-binding</keyword>
<evidence type="ECO:0000256" key="2">
    <source>
        <dbReference type="ARBA" id="ARBA00022605"/>
    </source>
</evidence>
<dbReference type="InterPro" id="IPR015947">
    <property type="entry name" value="PUA-like_sf"/>
</dbReference>
<dbReference type="NCBIfam" id="TIGR01027">
    <property type="entry name" value="proB"/>
    <property type="match status" value="1"/>
</dbReference>
<comment type="subcellular location">
    <subcellularLocation>
        <location evidence="8">Cytoplasm</location>
    </subcellularLocation>
</comment>
<dbReference type="EC" id="2.7.2.11" evidence="8"/>
<dbReference type="PROSITE" id="PS50890">
    <property type="entry name" value="PUA"/>
    <property type="match status" value="1"/>
</dbReference>
<evidence type="ECO:0000256" key="1">
    <source>
        <dbReference type="ARBA" id="ARBA00022490"/>
    </source>
</evidence>
<comment type="function">
    <text evidence="8">Catalyzes the transfer of a phosphate group to glutamate to form L-glutamate 5-phosphate.</text>
</comment>
<dbReference type="InterPro" id="IPR036393">
    <property type="entry name" value="AceGlu_kinase-like_sf"/>
</dbReference>
<evidence type="ECO:0000313" key="10">
    <source>
        <dbReference type="EMBL" id="MDG3002807.1"/>
    </source>
</evidence>
<evidence type="ECO:0000259" key="9">
    <source>
        <dbReference type="SMART" id="SM00359"/>
    </source>
</evidence>
<keyword evidence="7 8" id="KW-0067">ATP-binding</keyword>
<feature type="binding site" evidence="8">
    <location>
        <begin position="249"/>
        <end position="255"/>
    </location>
    <ligand>
        <name>ATP</name>
        <dbReference type="ChEBI" id="CHEBI:30616"/>
    </ligand>
</feature>
<dbReference type="PANTHER" id="PTHR43654">
    <property type="entry name" value="GLUTAMATE 5-KINASE"/>
    <property type="match status" value="1"/>
</dbReference>
<dbReference type="InterPro" id="IPR011529">
    <property type="entry name" value="Glu_5kinase"/>
</dbReference>
<dbReference type="PANTHER" id="PTHR43654:SF1">
    <property type="entry name" value="ISOPENTENYL PHOSPHATE KINASE"/>
    <property type="match status" value="1"/>
</dbReference>
<comment type="caution">
    <text evidence="10">The sequence shown here is derived from an EMBL/GenBank/DDBJ whole genome shotgun (WGS) entry which is preliminary data.</text>
</comment>
<dbReference type="PROSITE" id="PS00902">
    <property type="entry name" value="GLUTAMATE_5_KINASE"/>
    <property type="match status" value="1"/>
</dbReference>
<comment type="pathway">
    <text evidence="8">Amino-acid biosynthesis; L-proline biosynthesis; L-glutamate 5-semialdehyde from L-glutamate: step 1/2.</text>
</comment>
<evidence type="ECO:0000256" key="8">
    <source>
        <dbReference type="HAMAP-Rule" id="MF_00456"/>
    </source>
</evidence>
<evidence type="ECO:0000313" key="11">
    <source>
        <dbReference type="Proteomes" id="UP001216907"/>
    </source>
</evidence>
<keyword evidence="3 8" id="KW-0641">Proline biosynthesis</keyword>